<sequence>MRNRADARWDRPVSRRHGKARRERGCGKLRFRDKREAVDFLHHADNTRHAVELDEEYGAATTLRVCRAYFCGTCRGYHVTSQVKPSPGLPSRRDSAAGAATLRPSSASA</sequence>
<dbReference type="AlphaFoldDB" id="A0A853C2M6"/>
<organism evidence="2 3">
    <name type="scientific">Nocardioides thalensis</name>
    <dbReference type="NCBI Taxonomy" id="1914755"/>
    <lineage>
        <taxon>Bacteria</taxon>
        <taxon>Bacillati</taxon>
        <taxon>Actinomycetota</taxon>
        <taxon>Actinomycetes</taxon>
        <taxon>Propionibacteriales</taxon>
        <taxon>Nocardioidaceae</taxon>
        <taxon>Nocardioides</taxon>
    </lineage>
</organism>
<dbReference type="Proteomes" id="UP000530424">
    <property type="component" value="Unassembled WGS sequence"/>
</dbReference>
<evidence type="ECO:0000256" key="1">
    <source>
        <dbReference type="SAM" id="MobiDB-lite"/>
    </source>
</evidence>
<feature type="region of interest" description="Disordered" evidence="1">
    <location>
        <begin position="1"/>
        <end position="23"/>
    </location>
</feature>
<keyword evidence="3" id="KW-1185">Reference proteome</keyword>
<evidence type="ECO:0000313" key="3">
    <source>
        <dbReference type="Proteomes" id="UP000530424"/>
    </source>
</evidence>
<comment type="caution">
    <text evidence="2">The sequence shown here is derived from an EMBL/GenBank/DDBJ whole genome shotgun (WGS) entry which is preliminary data.</text>
</comment>
<accession>A0A853C2M6</accession>
<evidence type="ECO:0000313" key="2">
    <source>
        <dbReference type="EMBL" id="NYJ02440.1"/>
    </source>
</evidence>
<dbReference type="EMBL" id="JACCFP010000001">
    <property type="protein sequence ID" value="NYJ02440.1"/>
    <property type="molecule type" value="Genomic_DNA"/>
</dbReference>
<feature type="region of interest" description="Disordered" evidence="1">
    <location>
        <begin position="81"/>
        <end position="109"/>
    </location>
</feature>
<dbReference type="RefSeq" id="WP_179668808.1">
    <property type="nucleotide sequence ID" value="NZ_JACCFP010000001.1"/>
</dbReference>
<feature type="compositionally biased region" description="Basic residues" evidence="1">
    <location>
        <begin position="14"/>
        <end position="23"/>
    </location>
</feature>
<protein>
    <submittedName>
        <fullName evidence="2">Uncharacterized protein</fullName>
    </submittedName>
</protein>
<name>A0A853C2M6_9ACTN</name>
<reference evidence="2 3" key="1">
    <citation type="submission" date="2020-07" db="EMBL/GenBank/DDBJ databases">
        <title>Sequencing the genomes of 1000 actinobacteria strains.</title>
        <authorList>
            <person name="Klenk H.-P."/>
        </authorList>
    </citation>
    <scope>NUCLEOTIDE SEQUENCE [LARGE SCALE GENOMIC DNA]</scope>
    <source>
        <strain evidence="2 3">DSM 103833</strain>
    </source>
</reference>
<gene>
    <name evidence="2" type="ORF">HNR19_003138</name>
</gene>
<proteinExistence type="predicted"/>
<feature type="compositionally biased region" description="Basic and acidic residues" evidence="1">
    <location>
        <begin position="1"/>
        <end position="13"/>
    </location>
</feature>